<feature type="transmembrane region" description="Helical" evidence="1">
    <location>
        <begin position="136"/>
        <end position="156"/>
    </location>
</feature>
<gene>
    <name evidence="2" type="ORF">E3D00_09760</name>
</gene>
<dbReference type="PANTHER" id="PTHR15887:SF1">
    <property type="entry name" value="TRANSMEMBRANE PROTEIN 69"/>
    <property type="match status" value="1"/>
</dbReference>
<dbReference type="Pfam" id="PF11911">
    <property type="entry name" value="DUF3429"/>
    <property type="match status" value="1"/>
</dbReference>
<dbReference type="AlphaFoldDB" id="A0A4Y6UN61"/>
<evidence type="ECO:0000256" key="1">
    <source>
        <dbReference type="SAM" id="Phobius"/>
    </source>
</evidence>
<accession>A0A4Y6UN61</accession>
<protein>
    <submittedName>
        <fullName evidence="2">DUF3429 domain-containing protein</fullName>
    </submittedName>
</protein>
<dbReference type="InterPro" id="IPR021836">
    <property type="entry name" value="DUF3429"/>
</dbReference>
<evidence type="ECO:0000313" key="3">
    <source>
        <dbReference type="Proteomes" id="UP000316313"/>
    </source>
</evidence>
<reference evidence="2 3" key="1">
    <citation type="submission" date="2019-03" db="EMBL/GenBank/DDBJ databases">
        <title>The complete genome sequence of Swingsia samuiensis NBRC107927(T).</title>
        <authorList>
            <person name="Chua K.-O."/>
            <person name="Chan K.-G."/>
            <person name="See-Too W.-S."/>
        </authorList>
    </citation>
    <scope>NUCLEOTIDE SEQUENCE [LARGE SCALE GENOMIC DNA]</scope>
    <source>
        <strain evidence="2 3">AH83</strain>
    </source>
</reference>
<dbReference type="RefSeq" id="WP_141462127.1">
    <property type="nucleotide sequence ID" value="NZ_CP038141.1"/>
</dbReference>
<organism evidence="2 3">
    <name type="scientific">Swingsia samuiensis</name>
    <dbReference type="NCBI Taxonomy" id="1293412"/>
    <lineage>
        <taxon>Bacteria</taxon>
        <taxon>Pseudomonadati</taxon>
        <taxon>Pseudomonadota</taxon>
        <taxon>Alphaproteobacteria</taxon>
        <taxon>Acetobacterales</taxon>
        <taxon>Acetobacteraceae</taxon>
        <taxon>Swingsia</taxon>
    </lineage>
</organism>
<dbReference type="EMBL" id="CP038141">
    <property type="protein sequence ID" value="QDH17821.1"/>
    <property type="molecule type" value="Genomic_DNA"/>
</dbReference>
<name>A0A4Y6UN61_9PROT</name>
<feature type="transmembrane region" description="Helical" evidence="1">
    <location>
        <begin position="37"/>
        <end position="59"/>
    </location>
</feature>
<feature type="transmembrane region" description="Helical" evidence="1">
    <location>
        <begin position="7"/>
        <end position="31"/>
    </location>
</feature>
<keyword evidence="1" id="KW-1133">Transmembrane helix</keyword>
<feature type="transmembrane region" description="Helical" evidence="1">
    <location>
        <begin position="106"/>
        <end position="124"/>
    </location>
</feature>
<feature type="transmembrane region" description="Helical" evidence="1">
    <location>
        <begin position="80"/>
        <end position="100"/>
    </location>
</feature>
<dbReference type="PANTHER" id="PTHR15887">
    <property type="entry name" value="TRANSMEMBRANE PROTEIN 69"/>
    <property type="match status" value="1"/>
</dbReference>
<keyword evidence="1" id="KW-0472">Membrane</keyword>
<proteinExistence type="predicted"/>
<evidence type="ECO:0000313" key="2">
    <source>
        <dbReference type="EMBL" id="QDH17821.1"/>
    </source>
</evidence>
<keyword evidence="1" id="KW-0812">Transmembrane</keyword>
<dbReference type="KEGG" id="ssam:E3D00_09760"/>
<dbReference type="Proteomes" id="UP000316313">
    <property type="component" value="Chromosome"/>
</dbReference>
<dbReference type="OrthoDB" id="5297436at2"/>
<sequence length="161" mass="17777">MQLPFLVLVLGLGGLIPFITLGGWIFLAGFFSPLPHLTVILLAYSACILSFIGAVHWGFAMERPDIITIRGTEKKDQQRLLLGVCPALWAWLALCVGLLLDLRVGYFLEIIGFLFTLFVERAAWKKGNLPPGYMPLRAFLTAGATISLLMAAMSPLQHYDL</sequence>
<keyword evidence="3" id="KW-1185">Reference proteome</keyword>